<dbReference type="EMBL" id="CP007128">
    <property type="protein sequence ID" value="AHG89618.1"/>
    <property type="molecule type" value="Genomic_DNA"/>
</dbReference>
<accession>W0RJM7</accession>
<evidence type="ECO:0000313" key="3">
    <source>
        <dbReference type="Proteomes" id="UP000019151"/>
    </source>
</evidence>
<proteinExistence type="predicted"/>
<name>W0RJM7_9BACT</name>
<dbReference type="HOGENOM" id="CLU_2093325_0_0_0"/>
<dbReference type="Proteomes" id="UP000019151">
    <property type="component" value="Chromosome"/>
</dbReference>
<gene>
    <name evidence="2" type="ORF">J421_2081</name>
</gene>
<protein>
    <submittedName>
        <fullName evidence="2">Uncharacterized protein</fullName>
    </submittedName>
</protein>
<feature type="compositionally biased region" description="Basic and acidic residues" evidence="1">
    <location>
        <begin position="100"/>
        <end position="116"/>
    </location>
</feature>
<feature type="region of interest" description="Disordered" evidence="1">
    <location>
        <begin position="1"/>
        <end position="116"/>
    </location>
</feature>
<dbReference type="RefSeq" id="WP_025411111.1">
    <property type="nucleotide sequence ID" value="NZ_CP007128.1"/>
</dbReference>
<sequence length="116" mass="12418">MANERKIETRQAGDAKDDVNDPRHSLLSAEERAHGAHGQGFMDEQRADDEQATDSGDDAQLRRAGGGGDQAPDPNRFRENAAGHMGGAGWGSEQVGGSVVDRRSPDPETGDDRRHA</sequence>
<feature type="compositionally biased region" description="Basic and acidic residues" evidence="1">
    <location>
        <begin position="1"/>
        <end position="34"/>
    </location>
</feature>
<evidence type="ECO:0000313" key="2">
    <source>
        <dbReference type="EMBL" id="AHG89618.1"/>
    </source>
</evidence>
<dbReference type="AlphaFoldDB" id="W0RJM7"/>
<evidence type="ECO:0000256" key="1">
    <source>
        <dbReference type="SAM" id="MobiDB-lite"/>
    </source>
</evidence>
<dbReference type="InParanoid" id="W0RJM7"/>
<dbReference type="STRING" id="861299.J421_2081"/>
<dbReference type="KEGG" id="gba:J421_2081"/>
<keyword evidence="3" id="KW-1185">Reference proteome</keyword>
<organism evidence="2 3">
    <name type="scientific">Gemmatirosa kalamazoonensis</name>
    <dbReference type="NCBI Taxonomy" id="861299"/>
    <lineage>
        <taxon>Bacteria</taxon>
        <taxon>Pseudomonadati</taxon>
        <taxon>Gemmatimonadota</taxon>
        <taxon>Gemmatimonadia</taxon>
        <taxon>Gemmatimonadales</taxon>
        <taxon>Gemmatimonadaceae</taxon>
        <taxon>Gemmatirosa</taxon>
    </lineage>
</organism>
<reference evidence="2 3" key="1">
    <citation type="journal article" date="2014" name="Genome Announc.">
        <title>Genome Sequence and Methylome of Soil Bacterium Gemmatirosa kalamazoonensis KBS708T, a Member of the Rarely Cultivated Gemmatimonadetes Phylum.</title>
        <authorList>
            <person name="Debruyn J.M."/>
            <person name="Radosevich M."/>
            <person name="Wommack K.E."/>
            <person name="Polson S.W."/>
            <person name="Hauser L.J."/>
            <person name="Fawaz M.N."/>
            <person name="Korlach J."/>
            <person name="Tsai Y.C."/>
        </authorList>
    </citation>
    <scope>NUCLEOTIDE SEQUENCE [LARGE SCALE GENOMIC DNA]</scope>
    <source>
        <strain evidence="2 3">KBS708</strain>
    </source>
</reference>